<dbReference type="Pfam" id="PF05368">
    <property type="entry name" value="NmrA"/>
    <property type="match status" value="1"/>
</dbReference>
<evidence type="ECO:0000313" key="2">
    <source>
        <dbReference type="EMBL" id="RAX37774.1"/>
    </source>
</evidence>
<dbReference type="InterPro" id="IPR036291">
    <property type="entry name" value="NAD(P)-bd_dom_sf"/>
</dbReference>
<dbReference type="Gene3D" id="3.40.50.720">
    <property type="entry name" value="NAD(P)-binding Rossmann-like Domain"/>
    <property type="match status" value="1"/>
</dbReference>
<dbReference type="SUPFAM" id="SSF51735">
    <property type="entry name" value="NAD(P)-binding Rossmann-fold domains"/>
    <property type="match status" value="1"/>
</dbReference>
<dbReference type="PANTHER" id="PTHR43162">
    <property type="match status" value="1"/>
</dbReference>
<dbReference type="Proteomes" id="UP000251205">
    <property type="component" value="Unassembled WGS sequence"/>
</dbReference>
<name>A0A329Y6X4_RHITR</name>
<dbReference type="InterPro" id="IPR008030">
    <property type="entry name" value="NmrA-like"/>
</dbReference>
<protein>
    <submittedName>
        <fullName evidence="2">NmrA/HSCARG family protein</fullName>
    </submittedName>
</protein>
<feature type="domain" description="NmrA-like" evidence="1">
    <location>
        <begin position="4"/>
        <end position="233"/>
    </location>
</feature>
<organism evidence="2 3">
    <name type="scientific">Rhizobium tropici</name>
    <dbReference type="NCBI Taxonomy" id="398"/>
    <lineage>
        <taxon>Bacteria</taxon>
        <taxon>Pseudomonadati</taxon>
        <taxon>Pseudomonadota</taxon>
        <taxon>Alphaproteobacteria</taxon>
        <taxon>Hyphomicrobiales</taxon>
        <taxon>Rhizobiaceae</taxon>
        <taxon>Rhizobium/Agrobacterium group</taxon>
        <taxon>Rhizobium</taxon>
    </lineage>
</organism>
<accession>A0A329Y6X4</accession>
<dbReference type="InterPro" id="IPR051604">
    <property type="entry name" value="Ergot_Alk_Oxidoreductase"/>
</dbReference>
<evidence type="ECO:0000313" key="3">
    <source>
        <dbReference type="Proteomes" id="UP000251205"/>
    </source>
</evidence>
<evidence type="ECO:0000259" key="1">
    <source>
        <dbReference type="Pfam" id="PF05368"/>
    </source>
</evidence>
<comment type="caution">
    <text evidence="2">The sequence shown here is derived from an EMBL/GenBank/DDBJ whole genome shotgun (WGS) entry which is preliminary data.</text>
</comment>
<dbReference type="EMBL" id="QMKK01000058">
    <property type="protein sequence ID" value="RAX37774.1"/>
    <property type="molecule type" value="Genomic_DNA"/>
</dbReference>
<dbReference type="Gene3D" id="3.90.25.10">
    <property type="entry name" value="UDP-galactose 4-epimerase, domain 1"/>
    <property type="match status" value="1"/>
</dbReference>
<dbReference type="PANTHER" id="PTHR43162:SF1">
    <property type="entry name" value="PRESTALK A DIFFERENTIATION PROTEIN A"/>
    <property type="match status" value="1"/>
</dbReference>
<dbReference type="OrthoDB" id="9794300at2"/>
<dbReference type="AlphaFoldDB" id="A0A329Y6X4"/>
<gene>
    <name evidence="2" type="ORF">DQ393_30500</name>
</gene>
<proteinExistence type="predicted"/>
<sequence length="279" mass="30706">MSTLVVGASGKFAGHVVPALAVRGAHIRGLVRDHSRESSVREHGAAETVVADLTDPKSVATALEGIERVFYIAPAFIPREADIGRNFVTAAVRAGVRRIVFSSVFHPVIAGLSNHSAKASVEDMILEYGIEYSFLHPALYFQNFEAMWKKVAVTGVLAEPWSCDTRFSRVDYRDVAEVAAIALTEDRLLYGTYELASDGWLNRHDVARLMGEALGRSVRAERIDANSLGDDIAPLRPMFAHYDRTGLRANALTLRAILGHEPRQLAEYFNELAATETKR</sequence>
<reference evidence="2 3" key="1">
    <citation type="submission" date="2018-06" db="EMBL/GenBank/DDBJ databases">
        <title>Whole Genome Sequence of an efficient microsymbiont, Rhizobium tropici.</title>
        <authorList>
            <person name="Srinivasan R."/>
            <person name="Singh H.V."/>
            <person name="Srivastava R."/>
            <person name="Kumari B."/>
            <person name="Radhakrishna A."/>
        </authorList>
    </citation>
    <scope>NUCLEOTIDE SEQUENCE [LARGE SCALE GENOMIC DNA]</scope>
    <source>
        <strain evidence="2 3">IGFRI Rhizo-19</strain>
    </source>
</reference>